<evidence type="ECO:0000313" key="2">
    <source>
        <dbReference type="Proteomes" id="UP001485226"/>
    </source>
</evidence>
<proteinExistence type="predicted"/>
<dbReference type="Proteomes" id="UP001485226">
    <property type="component" value="Unassembled WGS sequence"/>
</dbReference>
<dbReference type="RefSeq" id="WP_341689919.1">
    <property type="nucleotide sequence ID" value="NZ_JBBYHS010000004.1"/>
</dbReference>
<reference evidence="1 2" key="1">
    <citation type="submission" date="2024-04" db="EMBL/GenBank/DDBJ databases">
        <title>Flavobacterium sp. DGU38 16S ribosomal RNA gene Genome sequencing and assembly.</title>
        <authorList>
            <person name="Park S."/>
        </authorList>
    </citation>
    <scope>NUCLEOTIDE SEQUENCE [LARGE SCALE GENOMIC DNA]</scope>
    <source>
        <strain evidence="1 2">DGU38</strain>
    </source>
</reference>
<gene>
    <name evidence="1" type="ORF">AAEO57_04475</name>
</gene>
<organism evidence="1 2">
    <name type="scientific">Flavobacterium calami</name>
    <dbReference type="NCBI Taxonomy" id="3139144"/>
    <lineage>
        <taxon>Bacteria</taxon>
        <taxon>Pseudomonadati</taxon>
        <taxon>Bacteroidota</taxon>
        <taxon>Flavobacteriia</taxon>
        <taxon>Flavobacteriales</taxon>
        <taxon>Flavobacteriaceae</taxon>
        <taxon>Flavobacterium</taxon>
    </lineage>
</organism>
<keyword evidence="2" id="KW-1185">Reference proteome</keyword>
<name>A0ABU9IKQ2_9FLAO</name>
<dbReference type="EMBL" id="JBBYHS010000004">
    <property type="protein sequence ID" value="MEL1253021.1"/>
    <property type="molecule type" value="Genomic_DNA"/>
</dbReference>
<accession>A0ABU9IKQ2</accession>
<evidence type="ECO:0000313" key="1">
    <source>
        <dbReference type="EMBL" id="MEL1253021.1"/>
    </source>
</evidence>
<protein>
    <submittedName>
        <fullName evidence="1">Uncharacterized protein</fullName>
    </submittedName>
</protein>
<sequence>MFLIVAKYLIPKGYRGMAVFPFVLVKYGFDKENAVFVNHEKIHLRQQLELLVIPFFVWYFLEYLIRLLQYKNAELAYRNISFEREAYAKEADFTYLKNRSFFQFLHYIKVGNKQ</sequence>
<comment type="caution">
    <text evidence="1">The sequence shown here is derived from an EMBL/GenBank/DDBJ whole genome shotgun (WGS) entry which is preliminary data.</text>
</comment>